<dbReference type="PROSITE" id="PS51186">
    <property type="entry name" value="GNAT"/>
    <property type="match status" value="1"/>
</dbReference>
<dbReference type="InterPro" id="IPR016181">
    <property type="entry name" value="Acyl_CoA_acyltransferase"/>
</dbReference>
<proteinExistence type="predicted"/>
<name>A0ABP7XMV8_9ACTN</name>
<accession>A0ABP7XMV8</accession>
<protein>
    <recommendedName>
        <fullName evidence="1">N-acetyltransferase domain-containing protein</fullName>
    </recommendedName>
</protein>
<keyword evidence="3" id="KW-1185">Reference proteome</keyword>
<feature type="domain" description="N-acetyltransferase" evidence="1">
    <location>
        <begin position="11"/>
        <end position="180"/>
    </location>
</feature>
<dbReference type="Gene3D" id="3.40.630.30">
    <property type="match status" value="1"/>
</dbReference>
<dbReference type="EMBL" id="BAAAZH010000020">
    <property type="protein sequence ID" value="GAA4121755.1"/>
    <property type="molecule type" value="Genomic_DNA"/>
</dbReference>
<evidence type="ECO:0000313" key="2">
    <source>
        <dbReference type="EMBL" id="GAA4121755.1"/>
    </source>
</evidence>
<dbReference type="SUPFAM" id="SSF55729">
    <property type="entry name" value="Acyl-CoA N-acyltransferases (Nat)"/>
    <property type="match status" value="1"/>
</dbReference>
<reference evidence="3" key="1">
    <citation type="journal article" date="2019" name="Int. J. Syst. Evol. Microbiol.">
        <title>The Global Catalogue of Microorganisms (GCM) 10K type strain sequencing project: providing services to taxonomists for standard genome sequencing and annotation.</title>
        <authorList>
            <consortium name="The Broad Institute Genomics Platform"/>
            <consortium name="The Broad Institute Genome Sequencing Center for Infectious Disease"/>
            <person name="Wu L."/>
            <person name="Ma J."/>
        </authorList>
    </citation>
    <scope>NUCLEOTIDE SEQUENCE [LARGE SCALE GENOMIC DNA]</scope>
    <source>
        <strain evidence="3">JCM 16703</strain>
    </source>
</reference>
<gene>
    <name evidence="2" type="ORF">GCM10022215_26970</name>
</gene>
<comment type="caution">
    <text evidence="2">The sequence shown here is derived from an EMBL/GenBank/DDBJ whole genome shotgun (WGS) entry which is preliminary data.</text>
</comment>
<dbReference type="RefSeq" id="WP_344733959.1">
    <property type="nucleotide sequence ID" value="NZ_BAAAZH010000020.1"/>
</dbReference>
<evidence type="ECO:0000259" key="1">
    <source>
        <dbReference type="PROSITE" id="PS51186"/>
    </source>
</evidence>
<evidence type="ECO:0000313" key="3">
    <source>
        <dbReference type="Proteomes" id="UP001501495"/>
    </source>
</evidence>
<organism evidence="2 3">
    <name type="scientific">Nocardioides fonticola</name>
    <dbReference type="NCBI Taxonomy" id="450363"/>
    <lineage>
        <taxon>Bacteria</taxon>
        <taxon>Bacillati</taxon>
        <taxon>Actinomycetota</taxon>
        <taxon>Actinomycetes</taxon>
        <taxon>Propionibacteriales</taxon>
        <taxon>Nocardioidaceae</taxon>
        <taxon>Nocardioides</taxon>
    </lineage>
</organism>
<dbReference type="Pfam" id="PF00583">
    <property type="entry name" value="Acetyltransf_1"/>
    <property type="match status" value="1"/>
</dbReference>
<dbReference type="CDD" id="cd04301">
    <property type="entry name" value="NAT_SF"/>
    <property type="match status" value="1"/>
</dbReference>
<dbReference type="InterPro" id="IPR000182">
    <property type="entry name" value="GNAT_dom"/>
</dbReference>
<dbReference type="Proteomes" id="UP001501495">
    <property type="component" value="Unassembled WGS sequence"/>
</dbReference>
<sequence length="180" mass="19341">MPLLALDRPTVTVVRVGPSDWPSGVRVVCAAQAATGVPPTSVEALIERTRIRQEAALGVWHAVVTDPRTGRDEVVGHALCVPMEPDHPAWSEVDDPAVVRARTAGSAVLLGALAVDPAWVGRGVAGRLVRARLEHLRRRDLLPCASVWDAAPGSLALAHRHGRPVGRHPSQPQQLFVYDR</sequence>